<dbReference type="AlphaFoldDB" id="A0A927YS03"/>
<accession>A0A927YS03</accession>
<evidence type="ECO:0000313" key="2">
    <source>
        <dbReference type="Proteomes" id="UP000766246"/>
    </source>
</evidence>
<sequence>MLLENLLDIVVSFLHEVSFFGYEQEDLGENLESLHKSIKEIEEHPESLVSYSSDEFRAKWGLPKEEIYPDEESKKDAFYKAGIEYTQYCKKMELLKMKNNFIDLCGLEK</sequence>
<gene>
    <name evidence="1" type="ORF">E7272_14625</name>
</gene>
<proteinExistence type="predicted"/>
<reference evidence="1" key="1">
    <citation type="submission" date="2019-04" db="EMBL/GenBank/DDBJ databases">
        <title>Evolution of Biomass-Degrading Anaerobic Consortia Revealed by Metagenomics.</title>
        <authorList>
            <person name="Peng X."/>
        </authorList>
    </citation>
    <scope>NUCLEOTIDE SEQUENCE</scope>
    <source>
        <strain evidence="1">SIG311</strain>
    </source>
</reference>
<organism evidence="1 2">
    <name type="scientific">Pseudobutyrivibrio ruminis</name>
    <dbReference type="NCBI Taxonomy" id="46206"/>
    <lineage>
        <taxon>Bacteria</taxon>
        <taxon>Bacillati</taxon>
        <taxon>Bacillota</taxon>
        <taxon>Clostridia</taxon>
        <taxon>Lachnospirales</taxon>
        <taxon>Lachnospiraceae</taxon>
        <taxon>Pseudobutyrivibrio</taxon>
    </lineage>
</organism>
<dbReference type="Proteomes" id="UP000766246">
    <property type="component" value="Unassembled WGS sequence"/>
</dbReference>
<protein>
    <submittedName>
        <fullName evidence="1">Uncharacterized protein</fullName>
    </submittedName>
</protein>
<name>A0A927YS03_9FIRM</name>
<comment type="caution">
    <text evidence="1">The sequence shown here is derived from an EMBL/GenBank/DDBJ whole genome shotgun (WGS) entry which is preliminary data.</text>
</comment>
<dbReference type="EMBL" id="SVER01000079">
    <property type="protein sequence ID" value="MBE5921048.1"/>
    <property type="molecule type" value="Genomic_DNA"/>
</dbReference>
<evidence type="ECO:0000313" key="1">
    <source>
        <dbReference type="EMBL" id="MBE5921048.1"/>
    </source>
</evidence>